<feature type="transmembrane region" description="Helical" evidence="16">
    <location>
        <begin position="471"/>
        <end position="491"/>
    </location>
</feature>
<evidence type="ECO:0000256" key="7">
    <source>
        <dbReference type="ARBA" id="ARBA00022777"/>
    </source>
</evidence>
<keyword evidence="11" id="KW-0829">Tyrosine-protein kinase</keyword>
<dbReference type="Gene3D" id="1.10.510.10">
    <property type="entry name" value="Transferase(Phosphotransferase) domain 1"/>
    <property type="match status" value="1"/>
</dbReference>
<dbReference type="GeneID" id="113505505"/>
<evidence type="ECO:0000256" key="3">
    <source>
        <dbReference type="ARBA" id="ARBA00022679"/>
    </source>
</evidence>
<accession>A0A7E5WT95</accession>
<dbReference type="InterPro" id="IPR049336">
    <property type="entry name" value="Tor_FN3_2nd"/>
</dbReference>
<keyword evidence="7" id="KW-0418">Kinase</keyword>
<keyword evidence="10 16" id="KW-0472">Membrane</keyword>
<keyword evidence="9 16" id="KW-1133">Transmembrane helix</keyword>
<protein>
    <recommendedName>
        <fullName evidence="2">receptor protein-tyrosine kinase</fullName>
        <ecNumber evidence="2">2.7.10.1</ecNumber>
    </recommendedName>
</protein>
<dbReference type="Gene3D" id="3.30.200.20">
    <property type="entry name" value="Phosphorylase Kinase, domain 1"/>
    <property type="match status" value="1"/>
</dbReference>
<dbReference type="FunFam" id="1.10.510.10:FF:000190">
    <property type="entry name" value="Proto-oncogene tyrosine-protein kinase receptor Ret"/>
    <property type="match status" value="1"/>
</dbReference>
<evidence type="ECO:0000259" key="17">
    <source>
        <dbReference type="PROSITE" id="PS50011"/>
    </source>
</evidence>
<evidence type="ECO:0000256" key="14">
    <source>
        <dbReference type="PROSITE-ProRule" id="PRU10141"/>
    </source>
</evidence>
<keyword evidence="6 14" id="KW-0547">Nucleotide-binding</keyword>
<dbReference type="SMART" id="SM00219">
    <property type="entry name" value="TyrKc"/>
    <property type="match status" value="1"/>
</dbReference>
<feature type="region of interest" description="Disordered" evidence="15">
    <location>
        <begin position="886"/>
        <end position="909"/>
    </location>
</feature>
<dbReference type="OrthoDB" id="546826at2759"/>
<dbReference type="InterPro" id="IPR000719">
    <property type="entry name" value="Prot_kinase_dom"/>
</dbReference>
<dbReference type="GO" id="GO:0043235">
    <property type="term" value="C:receptor complex"/>
    <property type="evidence" value="ECO:0007669"/>
    <property type="project" value="TreeGrafter"/>
</dbReference>
<feature type="compositionally biased region" description="Basic and acidic residues" evidence="15">
    <location>
        <begin position="506"/>
        <end position="516"/>
    </location>
</feature>
<dbReference type="InterPro" id="IPR011009">
    <property type="entry name" value="Kinase-like_dom_sf"/>
</dbReference>
<dbReference type="Proteomes" id="UP000322000">
    <property type="component" value="Chromosome 2"/>
</dbReference>
<dbReference type="InterPro" id="IPR054167">
    <property type="entry name" value="Tor_FN3_1st"/>
</dbReference>
<dbReference type="InterPro" id="IPR054166">
    <property type="entry name" value="Tor_FN3_3nd"/>
</dbReference>
<dbReference type="InParanoid" id="A0A7E5WT95"/>
<feature type="compositionally biased region" description="Polar residues" evidence="15">
    <location>
        <begin position="900"/>
        <end position="909"/>
    </location>
</feature>
<dbReference type="CTD" id="100322874"/>
<evidence type="ECO:0000256" key="13">
    <source>
        <dbReference type="ARBA" id="ARBA00051243"/>
    </source>
</evidence>
<reference evidence="19" key="1">
    <citation type="submission" date="2025-08" db="UniProtKB">
        <authorList>
            <consortium name="RefSeq"/>
        </authorList>
    </citation>
    <scope>IDENTIFICATION</scope>
</reference>
<dbReference type="PANTHER" id="PTHR24416">
    <property type="entry name" value="TYROSINE-PROTEIN KINASE RECEPTOR"/>
    <property type="match status" value="1"/>
</dbReference>
<dbReference type="PANTHER" id="PTHR24416:SF620">
    <property type="entry name" value="TYROSINE-PROTEIN KINASE RECEPTOR TORSO"/>
    <property type="match status" value="1"/>
</dbReference>
<keyword evidence="5" id="KW-0732">Signal</keyword>
<dbReference type="PROSITE" id="PS50011">
    <property type="entry name" value="PROTEIN_KINASE_DOM"/>
    <property type="match status" value="1"/>
</dbReference>
<feature type="region of interest" description="Disordered" evidence="15">
    <location>
        <begin position="502"/>
        <end position="525"/>
    </location>
</feature>
<dbReference type="Pfam" id="PF07714">
    <property type="entry name" value="PK_Tyr_Ser-Thr"/>
    <property type="match status" value="1"/>
</dbReference>
<organism evidence="18 19">
    <name type="scientific">Trichoplusia ni</name>
    <name type="common">Cabbage looper</name>
    <dbReference type="NCBI Taxonomy" id="7111"/>
    <lineage>
        <taxon>Eukaryota</taxon>
        <taxon>Metazoa</taxon>
        <taxon>Ecdysozoa</taxon>
        <taxon>Arthropoda</taxon>
        <taxon>Hexapoda</taxon>
        <taxon>Insecta</taxon>
        <taxon>Pterygota</taxon>
        <taxon>Neoptera</taxon>
        <taxon>Endopterygota</taxon>
        <taxon>Lepidoptera</taxon>
        <taxon>Glossata</taxon>
        <taxon>Ditrysia</taxon>
        <taxon>Noctuoidea</taxon>
        <taxon>Noctuidae</taxon>
        <taxon>Plusiinae</taxon>
        <taxon>Trichoplusia</taxon>
    </lineage>
</organism>
<dbReference type="PROSITE" id="PS00107">
    <property type="entry name" value="PROTEIN_KINASE_ATP"/>
    <property type="match status" value="1"/>
</dbReference>
<dbReference type="KEGG" id="tnl:113505505"/>
<evidence type="ECO:0000256" key="11">
    <source>
        <dbReference type="ARBA" id="ARBA00023137"/>
    </source>
</evidence>
<dbReference type="PROSITE" id="PS00109">
    <property type="entry name" value="PROTEIN_KINASE_TYR"/>
    <property type="match status" value="1"/>
</dbReference>
<dbReference type="RefSeq" id="XP_026744053.1">
    <property type="nucleotide sequence ID" value="XM_026888252.1"/>
</dbReference>
<evidence type="ECO:0000313" key="18">
    <source>
        <dbReference type="Proteomes" id="UP000322000"/>
    </source>
</evidence>
<proteinExistence type="predicted"/>
<dbReference type="Pfam" id="PF21468">
    <property type="entry name" value="Tor_FN3_2nd"/>
    <property type="match status" value="1"/>
</dbReference>
<dbReference type="Pfam" id="PF23006">
    <property type="entry name" value="Tor_FN3_1st"/>
    <property type="match status" value="1"/>
</dbReference>
<feature type="domain" description="Protein kinase" evidence="17">
    <location>
        <begin position="537"/>
        <end position="839"/>
    </location>
</feature>
<dbReference type="GO" id="GO:0007169">
    <property type="term" value="P:cell surface receptor protein tyrosine kinase signaling pathway"/>
    <property type="evidence" value="ECO:0007669"/>
    <property type="project" value="TreeGrafter"/>
</dbReference>
<evidence type="ECO:0000313" key="19">
    <source>
        <dbReference type="RefSeq" id="XP_026744053.1"/>
    </source>
</evidence>
<dbReference type="InterPro" id="IPR020635">
    <property type="entry name" value="Tyr_kinase_cat_dom"/>
</dbReference>
<dbReference type="AlphaFoldDB" id="A0A7E5WT95"/>
<dbReference type="SUPFAM" id="SSF56112">
    <property type="entry name" value="Protein kinase-like (PK-like)"/>
    <property type="match status" value="1"/>
</dbReference>
<dbReference type="EC" id="2.7.10.1" evidence="2"/>
<evidence type="ECO:0000256" key="6">
    <source>
        <dbReference type="ARBA" id="ARBA00022741"/>
    </source>
</evidence>
<evidence type="ECO:0000256" key="2">
    <source>
        <dbReference type="ARBA" id="ARBA00011902"/>
    </source>
</evidence>
<dbReference type="GO" id="GO:1902533">
    <property type="term" value="P:positive regulation of intracellular signal transduction"/>
    <property type="evidence" value="ECO:0007669"/>
    <property type="project" value="UniProtKB-ARBA"/>
</dbReference>
<dbReference type="InterPro" id="IPR017441">
    <property type="entry name" value="Protein_kinase_ATP_BS"/>
</dbReference>
<evidence type="ECO:0000256" key="8">
    <source>
        <dbReference type="ARBA" id="ARBA00022840"/>
    </source>
</evidence>
<keyword evidence="12" id="KW-0325">Glycoprotein</keyword>
<dbReference type="InterPro" id="IPR036116">
    <property type="entry name" value="FN3_sf"/>
</dbReference>
<dbReference type="InterPro" id="IPR001245">
    <property type="entry name" value="Ser-Thr/Tyr_kinase_cat_dom"/>
</dbReference>
<evidence type="ECO:0000256" key="4">
    <source>
        <dbReference type="ARBA" id="ARBA00022692"/>
    </source>
</evidence>
<feature type="binding site" evidence="14">
    <location>
        <position position="566"/>
    </location>
    <ligand>
        <name>ATP</name>
        <dbReference type="ChEBI" id="CHEBI:30616"/>
    </ligand>
</feature>
<dbReference type="GO" id="GO:0004714">
    <property type="term" value="F:transmembrane receptor protein tyrosine kinase activity"/>
    <property type="evidence" value="ECO:0007669"/>
    <property type="project" value="UniProtKB-EC"/>
</dbReference>
<dbReference type="GO" id="GO:0005524">
    <property type="term" value="F:ATP binding"/>
    <property type="evidence" value="ECO:0007669"/>
    <property type="project" value="UniProtKB-UniRule"/>
</dbReference>
<evidence type="ECO:0000256" key="10">
    <source>
        <dbReference type="ARBA" id="ARBA00023136"/>
    </source>
</evidence>
<evidence type="ECO:0000256" key="15">
    <source>
        <dbReference type="SAM" id="MobiDB-lite"/>
    </source>
</evidence>
<evidence type="ECO:0000256" key="5">
    <source>
        <dbReference type="ARBA" id="ARBA00022729"/>
    </source>
</evidence>
<comment type="subcellular location">
    <subcellularLocation>
        <location evidence="1">Membrane</location>
        <topology evidence="1">Single-pass type I membrane protein</topology>
    </subcellularLocation>
</comment>
<evidence type="ECO:0000256" key="12">
    <source>
        <dbReference type="ARBA" id="ARBA00023180"/>
    </source>
</evidence>
<dbReference type="InterPro" id="IPR050122">
    <property type="entry name" value="RTK"/>
</dbReference>
<dbReference type="CDD" id="cd00192">
    <property type="entry name" value="PTKc"/>
    <property type="match status" value="1"/>
</dbReference>
<dbReference type="Pfam" id="PF23008">
    <property type="entry name" value="FN3_Tor_3rd"/>
    <property type="match status" value="1"/>
</dbReference>
<dbReference type="GO" id="GO:0005886">
    <property type="term" value="C:plasma membrane"/>
    <property type="evidence" value="ECO:0007669"/>
    <property type="project" value="TreeGrafter"/>
</dbReference>
<dbReference type="SUPFAM" id="SSF49265">
    <property type="entry name" value="Fibronectin type III"/>
    <property type="match status" value="1"/>
</dbReference>
<comment type="catalytic activity">
    <reaction evidence="13">
        <text>L-tyrosyl-[protein] + ATP = O-phospho-L-tyrosyl-[protein] + ADP + H(+)</text>
        <dbReference type="Rhea" id="RHEA:10596"/>
        <dbReference type="Rhea" id="RHEA-COMP:10136"/>
        <dbReference type="Rhea" id="RHEA-COMP:20101"/>
        <dbReference type="ChEBI" id="CHEBI:15378"/>
        <dbReference type="ChEBI" id="CHEBI:30616"/>
        <dbReference type="ChEBI" id="CHEBI:46858"/>
        <dbReference type="ChEBI" id="CHEBI:61978"/>
        <dbReference type="ChEBI" id="CHEBI:456216"/>
        <dbReference type="EC" id="2.7.10.1"/>
    </reaction>
</comment>
<keyword evidence="4 16" id="KW-0812">Transmembrane</keyword>
<keyword evidence="3" id="KW-0808">Transferase</keyword>
<keyword evidence="8 14" id="KW-0067">ATP-binding</keyword>
<evidence type="ECO:0000256" key="9">
    <source>
        <dbReference type="ARBA" id="ARBA00022989"/>
    </source>
</evidence>
<evidence type="ECO:0000256" key="1">
    <source>
        <dbReference type="ARBA" id="ARBA00004479"/>
    </source>
</evidence>
<gene>
    <name evidence="19" type="primary">LOC113505505</name>
</gene>
<keyword evidence="18" id="KW-1185">Reference proteome</keyword>
<sequence length="909" mass="103466">MYYKKFEHYIIFRLLKYLAMILYVSARPTDIEETKIFTNSQLADLAAGVCSDMEFNINVSEDTCKNNFWAPDPMVPELPSPVKIRCQTSRSIRFQIEPSHNWQLVALVPQLNDDQSDMDYIDYTLVAPDTEFEELSTTPQRNYTLWSAILKEGAPLIWLGGDEVPVYNKSMLPSPRNYSIQYQFYADVGEKLGVNASFTWNTTGDGDACFQVVNNCQETGSSDKKVLPNKRNEWPQITFDKLSFNDRCEIKVTGLFGTTTLPYHTPSSTATHGKFSFLYMLYFFGRIAGLKNCATCRMLIAACATHPDPRQIRLYWKMLVLSCVWGTTKTSHYKFSSWKRIEWRNGRIPINTRMCKTFYQITMFFLVARKLPDIPGNVYIEASEDSATTWQVRVKWSAPAHPPDTYNVTLRTDTTHLLVLPGNVTEAIFNEVVGESHRMYNVSIYASLGNLTAHTFRRALFPGRRSAGSGGAGGAAVGAACAGAAALALLCRCRRRRRHISVPPYKPDDKPAKDGTSEVPEVWSESEDQWEMRADRLRLHEVIGEGAFGVVRRATLAPNNLHVAVKMLKDFPSEEEVRSFRSEMELMKSVGAHPHLVSLLGCCSGRRPLIVAEYCSRGDLLSYLRRTWDVMLSKRHAKYYNNNIDTSDYRNDLFKCKSQMDSKLVVNKLYDIQEICDTDLTALDLLSFCRQIAMGMEFLAANRVVHRDLAARNVLVTADRTLKIADFGLSRDVYEENQYKQKGNGKMPVKWMALESLQRRIYTTQSDVWSFGVVVWEIATVGAAPYAGVAGARLPRLLRSGYRMPRPVNCSPLLYDIMLSCWRTAPRERPTFAALHQRLDELLNSACADHYLSLEIDADDAPPTPKHYRYIKMFIRGKRNWTRGENYERPLKAPPPRANHYTSPPDQPL</sequence>
<dbReference type="InterPro" id="IPR008266">
    <property type="entry name" value="Tyr_kinase_AS"/>
</dbReference>
<name>A0A7E5WT95_TRINI</name>
<evidence type="ECO:0000256" key="16">
    <source>
        <dbReference type="SAM" id="Phobius"/>
    </source>
</evidence>